<evidence type="ECO:0008006" key="3">
    <source>
        <dbReference type="Google" id="ProtNLM"/>
    </source>
</evidence>
<dbReference type="GO" id="GO:0005829">
    <property type="term" value="C:cytosol"/>
    <property type="evidence" value="ECO:0007669"/>
    <property type="project" value="TreeGrafter"/>
</dbReference>
<dbReference type="PANTHER" id="PTHR43434">
    <property type="entry name" value="PHOSPHOGLYCOLATE PHOSPHATASE"/>
    <property type="match status" value="1"/>
</dbReference>
<dbReference type="CDD" id="cd01427">
    <property type="entry name" value="HAD_like"/>
    <property type="match status" value="1"/>
</dbReference>
<organism evidence="1 2">
    <name type="scientific">Streptomyces curacoi</name>
    <dbReference type="NCBI Taxonomy" id="146536"/>
    <lineage>
        <taxon>Bacteria</taxon>
        <taxon>Bacillati</taxon>
        <taxon>Actinomycetota</taxon>
        <taxon>Actinomycetes</taxon>
        <taxon>Kitasatosporales</taxon>
        <taxon>Streptomycetaceae</taxon>
        <taxon>Streptomyces</taxon>
    </lineage>
</organism>
<dbReference type="Proteomes" id="UP000054024">
    <property type="component" value="Unassembled WGS sequence"/>
</dbReference>
<dbReference type="GO" id="GO:0006281">
    <property type="term" value="P:DNA repair"/>
    <property type="evidence" value="ECO:0007669"/>
    <property type="project" value="TreeGrafter"/>
</dbReference>
<reference evidence="1 2" key="1">
    <citation type="submission" date="2015-10" db="EMBL/GenBank/DDBJ databases">
        <title>Draft genome sequence of Streptomyces curacoi DSM 40107, type strain for the species Streptomyces curacoi.</title>
        <authorList>
            <person name="Ruckert C."/>
            <person name="Winkler A."/>
            <person name="Kalinowski J."/>
            <person name="Kampfer P."/>
            <person name="Glaeser S."/>
        </authorList>
    </citation>
    <scope>NUCLEOTIDE SEQUENCE [LARGE SCALE GENOMIC DNA]</scope>
    <source>
        <strain evidence="1 2">DSM 40107</strain>
    </source>
</reference>
<comment type="caution">
    <text evidence="1">The sequence shown here is derived from an EMBL/GenBank/DDBJ whole genome shotgun (WGS) entry which is preliminary data.</text>
</comment>
<dbReference type="InterPro" id="IPR023198">
    <property type="entry name" value="PGP-like_dom2"/>
</dbReference>
<dbReference type="PANTHER" id="PTHR43434:SF1">
    <property type="entry name" value="PHOSPHOGLYCOLATE PHOSPHATASE"/>
    <property type="match status" value="1"/>
</dbReference>
<dbReference type="AlphaFoldDB" id="A0A117P805"/>
<dbReference type="GO" id="GO:0008967">
    <property type="term" value="F:phosphoglycolate phosphatase activity"/>
    <property type="evidence" value="ECO:0007669"/>
    <property type="project" value="TreeGrafter"/>
</dbReference>
<dbReference type="SUPFAM" id="SSF56784">
    <property type="entry name" value="HAD-like"/>
    <property type="match status" value="1"/>
</dbReference>
<dbReference type="InterPro" id="IPR050155">
    <property type="entry name" value="HAD-like_hydrolase_sf"/>
</dbReference>
<dbReference type="EMBL" id="LMWJ01000013">
    <property type="protein sequence ID" value="KUM74786.1"/>
    <property type="molecule type" value="Genomic_DNA"/>
</dbReference>
<protein>
    <recommendedName>
        <fullName evidence="3">HAD family hydrolase</fullName>
    </recommendedName>
</protein>
<dbReference type="Gene3D" id="1.10.150.240">
    <property type="entry name" value="Putative phosphatase, domain 2"/>
    <property type="match status" value="1"/>
</dbReference>
<keyword evidence="2" id="KW-1185">Reference proteome</keyword>
<dbReference type="STRING" id="146536.AQI70_18350"/>
<accession>A0A117P805</accession>
<dbReference type="Gene3D" id="3.40.50.1000">
    <property type="entry name" value="HAD superfamily/HAD-like"/>
    <property type="match status" value="1"/>
</dbReference>
<dbReference type="OrthoDB" id="368044at2"/>
<name>A0A117P805_9ACTN</name>
<dbReference type="RefSeq" id="WP_062150986.1">
    <property type="nucleotide sequence ID" value="NZ_KQ947988.1"/>
</dbReference>
<evidence type="ECO:0000313" key="2">
    <source>
        <dbReference type="Proteomes" id="UP000054024"/>
    </source>
</evidence>
<gene>
    <name evidence="1" type="ORF">AQI70_18350</name>
</gene>
<sequence length="243" mass="27359">MLVLDFDGVIADAFTECALVTYYADHDPGQIAAKPIRELADAMPRSFLDRFRTVRRYARLLEDFMVARSPAAEAIRTNDDYEALLSRIPPKKLSALTAGATAVRAALRQEQPDTWLDMHTLYPGIHELLHRHRGRGTSIVTAKDAASVWEILAHYRLENTVVEVIGDCSDKRTAVLRLADNDGLPAEAVTFIDDHITNALAVRDTGARSLWAWWGYHTEDHIERAIARRQRRVYLPELATLTA</sequence>
<dbReference type="InterPro" id="IPR036412">
    <property type="entry name" value="HAD-like_sf"/>
</dbReference>
<dbReference type="InterPro" id="IPR023214">
    <property type="entry name" value="HAD_sf"/>
</dbReference>
<proteinExistence type="predicted"/>
<evidence type="ECO:0000313" key="1">
    <source>
        <dbReference type="EMBL" id="KUM74786.1"/>
    </source>
</evidence>